<proteinExistence type="predicted"/>
<name>A0ABP6MQ59_9ACTN</name>
<evidence type="ECO:0000313" key="3">
    <source>
        <dbReference type="Proteomes" id="UP001500893"/>
    </source>
</evidence>
<dbReference type="EMBL" id="BAAAVM010000001">
    <property type="protein sequence ID" value="GAA3117332.1"/>
    <property type="molecule type" value="Genomic_DNA"/>
</dbReference>
<feature type="compositionally biased region" description="Low complexity" evidence="1">
    <location>
        <begin position="22"/>
        <end position="38"/>
    </location>
</feature>
<protein>
    <submittedName>
        <fullName evidence="2">Uncharacterized protein</fullName>
    </submittedName>
</protein>
<dbReference type="Proteomes" id="UP001500893">
    <property type="component" value="Unassembled WGS sequence"/>
</dbReference>
<evidence type="ECO:0000313" key="2">
    <source>
        <dbReference type="EMBL" id="GAA3117332.1"/>
    </source>
</evidence>
<gene>
    <name evidence="2" type="ORF">GCM10010521_01310</name>
</gene>
<feature type="region of interest" description="Disordered" evidence="1">
    <location>
        <begin position="1"/>
        <end position="56"/>
    </location>
</feature>
<accession>A0ABP6MQ59</accession>
<reference evidence="3" key="1">
    <citation type="journal article" date="2019" name="Int. J. Syst. Evol. Microbiol.">
        <title>The Global Catalogue of Microorganisms (GCM) 10K type strain sequencing project: providing services to taxonomists for standard genome sequencing and annotation.</title>
        <authorList>
            <consortium name="The Broad Institute Genomics Platform"/>
            <consortium name="The Broad Institute Genome Sequencing Center for Infectious Disease"/>
            <person name="Wu L."/>
            <person name="Ma J."/>
        </authorList>
    </citation>
    <scope>NUCLEOTIDE SEQUENCE [LARGE SCALE GENOMIC DNA]</scope>
    <source>
        <strain evidence="3">JCM 11574</strain>
    </source>
</reference>
<organism evidence="2 3">
    <name type="scientific">Streptomyces rameus</name>
    <dbReference type="NCBI Taxonomy" id="68261"/>
    <lineage>
        <taxon>Bacteria</taxon>
        <taxon>Bacillati</taxon>
        <taxon>Actinomycetota</taxon>
        <taxon>Actinomycetes</taxon>
        <taxon>Kitasatosporales</taxon>
        <taxon>Streptomycetaceae</taxon>
        <taxon>Streptomyces</taxon>
    </lineage>
</organism>
<evidence type="ECO:0000256" key="1">
    <source>
        <dbReference type="SAM" id="MobiDB-lite"/>
    </source>
</evidence>
<comment type="caution">
    <text evidence="2">The sequence shown here is derived from an EMBL/GenBank/DDBJ whole genome shotgun (WGS) entry which is preliminary data.</text>
</comment>
<keyword evidence="3" id="KW-1185">Reference proteome</keyword>
<sequence length="56" mass="5322">MGQIGESGHPATDRSVQVVALGAEAAGGHQAEQASGSGPVLGDRGGAVTGAAHDID</sequence>